<dbReference type="OrthoDB" id="7232729at2"/>
<sequence>MTLSRLACLLLAAAPLALSAPARAQAQGQPQGQASPAPGRTLRVAPHADLRTLDPVFASIVITRMHGLMIYETLFAWDSKLRPHPQMVESFSTSEDGLTWSFRLREGLRFHDGQPVTARDVIASLKRWMGRDTVGGKLAEYTAALEASDDRGFSLKLKRPTGMVPFALGSAVGQIPAIMRESDAATDPMKPVTDTIGSGPFRFNRAEWRSGARVVYDRNADYRPRAEPADGLAGGRVVKLDRVEWVIMPDPATAAAALQTGEIDIWEQPGQDLIPVIGRSREVRVERYSSLPNQAMLRPNHLYPPFNDPRARLALAYATDQADFLAAGFGDERWWKRCGSYFVCGGPNGTEAGAAGYAKPDLDTARRLLAESGYKGETLVLTSSYDIAHIGRMAEVAGEALRKIGMNVDVQFADWGTVTTRQANRGPVDQGGWNLFVTTASGATMQSPITNIGTNMACARAWAGWPCDEEAERLRNAVAEARDEAGRMAATEALHRRLAEMQPYRVLGQYDQPYARRANISGVLEAPVMVFWNIEKR</sequence>
<dbReference type="CDD" id="cd08502">
    <property type="entry name" value="PBP2_NikA_DppA_OppA_like_16"/>
    <property type="match status" value="1"/>
</dbReference>
<evidence type="ECO:0000259" key="5">
    <source>
        <dbReference type="Pfam" id="PF00496"/>
    </source>
</evidence>
<dbReference type="PANTHER" id="PTHR30290">
    <property type="entry name" value="PERIPLASMIC BINDING COMPONENT OF ABC TRANSPORTER"/>
    <property type="match status" value="1"/>
</dbReference>
<protein>
    <submittedName>
        <fullName evidence="6">ABC transporter substrate-binding protein</fullName>
    </submittedName>
</protein>
<dbReference type="GO" id="GO:0015833">
    <property type="term" value="P:peptide transport"/>
    <property type="evidence" value="ECO:0007669"/>
    <property type="project" value="TreeGrafter"/>
</dbReference>
<dbReference type="PANTHER" id="PTHR30290:SF38">
    <property type="entry name" value="D,D-DIPEPTIDE-BINDING PERIPLASMIC PROTEIN DDPA-RELATED"/>
    <property type="match status" value="1"/>
</dbReference>
<dbReference type="PIRSF" id="PIRSF002741">
    <property type="entry name" value="MppA"/>
    <property type="match status" value="1"/>
</dbReference>
<dbReference type="EMBL" id="PDNU01000057">
    <property type="protein sequence ID" value="PHK93234.1"/>
    <property type="molecule type" value="Genomic_DNA"/>
</dbReference>
<accession>A0A2C7A868</accession>
<dbReference type="Proteomes" id="UP000223527">
    <property type="component" value="Unassembled WGS sequence"/>
</dbReference>
<dbReference type="Pfam" id="PF00496">
    <property type="entry name" value="SBP_bac_5"/>
    <property type="match status" value="1"/>
</dbReference>
<dbReference type="InterPro" id="IPR030678">
    <property type="entry name" value="Peptide/Ni-bd"/>
</dbReference>
<dbReference type="SUPFAM" id="SSF53850">
    <property type="entry name" value="Periplasmic binding protein-like II"/>
    <property type="match status" value="1"/>
</dbReference>
<evidence type="ECO:0000256" key="2">
    <source>
        <dbReference type="ARBA" id="ARBA00005695"/>
    </source>
</evidence>
<dbReference type="RefSeq" id="WP_099097228.1">
    <property type="nucleotide sequence ID" value="NZ_PDNU01000057.1"/>
</dbReference>
<dbReference type="GO" id="GO:1904680">
    <property type="term" value="F:peptide transmembrane transporter activity"/>
    <property type="evidence" value="ECO:0007669"/>
    <property type="project" value="TreeGrafter"/>
</dbReference>
<comment type="similarity">
    <text evidence="2">Belongs to the bacterial solute-binding protein 5 family.</text>
</comment>
<evidence type="ECO:0000256" key="3">
    <source>
        <dbReference type="ARBA" id="ARBA00022729"/>
    </source>
</evidence>
<reference evidence="6 7" key="1">
    <citation type="submission" date="2017-10" db="EMBL/GenBank/DDBJ databases">
        <authorList>
            <person name="Banno H."/>
            <person name="Chua N.-H."/>
        </authorList>
    </citation>
    <scope>NUCLEOTIDE SEQUENCE [LARGE SCALE GENOMIC DNA]</scope>
    <source>
        <strain evidence="6 7">YW11</strain>
    </source>
</reference>
<dbReference type="InterPro" id="IPR000914">
    <property type="entry name" value="SBP_5_dom"/>
</dbReference>
<keyword evidence="7" id="KW-1185">Reference proteome</keyword>
<dbReference type="GO" id="GO:0030288">
    <property type="term" value="C:outer membrane-bounded periplasmic space"/>
    <property type="evidence" value="ECO:0007669"/>
    <property type="project" value="UniProtKB-ARBA"/>
</dbReference>
<dbReference type="Gene3D" id="3.40.190.10">
    <property type="entry name" value="Periplasmic binding protein-like II"/>
    <property type="match status" value="1"/>
</dbReference>
<keyword evidence="3 4" id="KW-0732">Signal</keyword>
<evidence type="ECO:0000313" key="6">
    <source>
        <dbReference type="EMBL" id="PHK93234.1"/>
    </source>
</evidence>
<organism evidence="6 7">
    <name type="scientific">Teichococcus rhizosphaerae</name>
    <dbReference type="NCBI Taxonomy" id="1335062"/>
    <lineage>
        <taxon>Bacteria</taxon>
        <taxon>Pseudomonadati</taxon>
        <taxon>Pseudomonadota</taxon>
        <taxon>Alphaproteobacteria</taxon>
        <taxon>Acetobacterales</taxon>
        <taxon>Roseomonadaceae</taxon>
        <taxon>Roseomonas</taxon>
    </lineage>
</organism>
<feature type="chain" id="PRO_5013220041" evidence="4">
    <location>
        <begin position="25"/>
        <end position="537"/>
    </location>
</feature>
<dbReference type="Gene3D" id="3.10.105.10">
    <property type="entry name" value="Dipeptide-binding Protein, Domain 3"/>
    <property type="match status" value="1"/>
</dbReference>
<evidence type="ECO:0000256" key="1">
    <source>
        <dbReference type="ARBA" id="ARBA00004418"/>
    </source>
</evidence>
<feature type="domain" description="Solute-binding protein family 5" evidence="5">
    <location>
        <begin position="83"/>
        <end position="441"/>
    </location>
</feature>
<evidence type="ECO:0000313" key="7">
    <source>
        <dbReference type="Proteomes" id="UP000223527"/>
    </source>
</evidence>
<comment type="subcellular location">
    <subcellularLocation>
        <location evidence="1">Periplasm</location>
    </subcellularLocation>
</comment>
<dbReference type="InterPro" id="IPR039424">
    <property type="entry name" value="SBP_5"/>
</dbReference>
<dbReference type="AlphaFoldDB" id="A0A2C7A868"/>
<evidence type="ECO:0000256" key="4">
    <source>
        <dbReference type="SAM" id="SignalP"/>
    </source>
</evidence>
<name>A0A2C7A868_9PROT</name>
<comment type="caution">
    <text evidence="6">The sequence shown here is derived from an EMBL/GenBank/DDBJ whole genome shotgun (WGS) entry which is preliminary data.</text>
</comment>
<dbReference type="GO" id="GO:0043190">
    <property type="term" value="C:ATP-binding cassette (ABC) transporter complex"/>
    <property type="evidence" value="ECO:0007669"/>
    <property type="project" value="InterPro"/>
</dbReference>
<gene>
    <name evidence="6" type="ORF">CR162_19715</name>
</gene>
<proteinExistence type="inferred from homology"/>
<feature type="signal peptide" evidence="4">
    <location>
        <begin position="1"/>
        <end position="24"/>
    </location>
</feature>